<gene>
    <name evidence="2" type="ORF">POJ06DRAFT_278420</name>
</gene>
<evidence type="ECO:0000313" key="3">
    <source>
        <dbReference type="Proteomes" id="UP001217417"/>
    </source>
</evidence>
<dbReference type="GeneID" id="80884912"/>
<feature type="compositionally biased region" description="Basic and acidic residues" evidence="1">
    <location>
        <begin position="281"/>
        <end position="291"/>
    </location>
</feature>
<comment type="caution">
    <text evidence="2">The sequence shown here is derived from an EMBL/GenBank/DDBJ whole genome shotgun (WGS) entry which is preliminary data.</text>
</comment>
<dbReference type="RefSeq" id="XP_056041059.1">
    <property type="nucleotide sequence ID" value="XM_056189746.1"/>
</dbReference>
<feature type="region of interest" description="Disordered" evidence="1">
    <location>
        <begin position="256"/>
        <end position="291"/>
    </location>
</feature>
<feature type="region of interest" description="Disordered" evidence="1">
    <location>
        <begin position="156"/>
        <end position="196"/>
    </location>
</feature>
<proteinExistence type="predicted"/>
<reference evidence="2" key="1">
    <citation type="submission" date="2023-03" db="EMBL/GenBank/DDBJ databases">
        <title>Near-Complete genome sequence of Lipomyces tetrasporous NRRL Y-64009, an oleaginous yeast capable of growing on lignocellulosic hydrolysates.</title>
        <authorList>
            <consortium name="Lawrence Berkeley National Laboratory"/>
            <person name="Jagtap S.S."/>
            <person name="Liu J.-J."/>
            <person name="Walukiewicz H.E."/>
            <person name="Pangilinan J."/>
            <person name="Lipzen A."/>
            <person name="Ahrendt S."/>
            <person name="Koriabine M."/>
            <person name="Cobaugh K."/>
            <person name="Salamov A."/>
            <person name="Yoshinaga Y."/>
            <person name="Ng V."/>
            <person name="Daum C."/>
            <person name="Grigoriev I.V."/>
            <person name="Slininger P.J."/>
            <person name="Dien B.S."/>
            <person name="Jin Y.-S."/>
            <person name="Rao C.V."/>
        </authorList>
    </citation>
    <scope>NUCLEOTIDE SEQUENCE</scope>
    <source>
        <strain evidence="2">NRRL Y-64009</strain>
    </source>
</reference>
<evidence type="ECO:0000313" key="2">
    <source>
        <dbReference type="EMBL" id="KAJ8097609.1"/>
    </source>
</evidence>
<feature type="compositionally biased region" description="Low complexity" evidence="1">
    <location>
        <begin position="443"/>
        <end position="462"/>
    </location>
</feature>
<sequence>MAALTNAMTSETSQLNAVVGSGVSERFTSDPPIGSPSPSAPLSQSTMPAPPVSKSGTMARRQLSCEYSKDPYSKLLQYYEAYLPPPRKQGRWVDSPDGEKTVWVPDRFSMASTSSMMSTSDDLELSLSDAASDCQGSVSIGEQFNGGAWPINIRVIPPTPAPSMRNSKSVRRNRSTQSTRSIRSNRRGTVADEPTTLSPINADYIHFSRYIANGEVLEHPQSSPPSRPTTPLKQRRLSGAWAEIDNDAAAVLQNLTPRNRPKDPQSAVSYRIDQQQISSHQEGDCHRGNSSRRKENSVWACTLHTTVNDIDTTQWKSYESRPPDDAGVVHKDHRGDRHIREEELDSSDSETVASDLDEDFGYDAYHSTLRYTTESDTVNDCDRTQAVERSPSSLTIGINNRHSIGPDCRRDRIIRESGHNSPLDAYPSARKERKFSASTVLSTVSSMKSSSASTPSSSSGKLSWKKIWANK</sequence>
<feature type="compositionally biased region" description="Polar residues" evidence="1">
    <location>
        <begin position="266"/>
        <end position="280"/>
    </location>
</feature>
<dbReference type="AlphaFoldDB" id="A0AAD7QLU9"/>
<accession>A0AAD7QLU9</accession>
<organism evidence="2 3">
    <name type="scientific">Lipomyces tetrasporus</name>
    <dbReference type="NCBI Taxonomy" id="54092"/>
    <lineage>
        <taxon>Eukaryota</taxon>
        <taxon>Fungi</taxon>
        <taxon>Dikarya</taxon>
        <taxon>Ascomycota</taxon>
        <taxon>Saccharomycotina</taxon>
        <taxon>Lipomycetes</taxon>
        <taxon>Lipomycetales</taxon>
        <taxon>Lipomycetaceae</taxon>
        <taxon>Lipomyces</taxon>
    </lineage>
</organism>
<feature type="compositionally biased region" description="Basic and acidic residues" evidence="1">
    <location>
        <begin position="318"/>
        <end position="341"/>
    </location>
</feature>
<feature type="region of interest" description="Disordered" evidence="1">
    <location>
        <begin position="1"/>
        <end position="61"/>
    </location>
</feature>
<name>A0AAD7QLU9_9ASCO</name>
<dbReference type="EMBL" id="JARPMG010000011">
    <property type="protein sequence ID" value="KAJ8097609.1"/>
    <property type="molecule type" value="Genomic_DNA"/>
</dbReference>
<evidence type="ECO:0000256" key="1">
    <source>
        <dbReference type="SAM" id="MobiDB-lite"/>
    </source>
</evidence>
<feature type="compositionally biased region" description="Polar residues" evidence="1">
    <location>
        <begin position="1"/>
        <end position="16"/>
    </location>
</feature>
<feature type="region of interest" description="Disordered" evidence="1">
    <location>
        <begin position="443"/>
        <end position="471"/>
    </location>
</feature>
<dbReference type="Proteomes" id="UP001217417">
    <property type="component" value="Unassembled WGS sequence"/>
</dbReference>
<protein>
    <submittedName>
        <fullName evidence="2">Uncharacterized protein</fullName>
    </submittedName>
</protein>
<keyword evidence="3" id="KW-1185">Reference proteome</keyword>
<feature type="region of interest" description="Disordered" evidence="1">
    <location>
        <begin position="314"/>
        <end position="352"/>
    </location>
</feature>